<comment type="catalytic activity">
    <reaction evidence="9">
        <text>prephenate + NAD(+) = 3-(4-hydroxyphenyl)pyruvate + CO2 + NADH</text>
        <dbReference type="Rhea" id="RHEA:13869"/>
        <dbReference type="ChEBI" id="CHEBI:16526"/>
        <dbReference type="ChEBI" id="CHEBI:29934"/>
        <dbReference type="ChEBI" id="CHEBI:36242"/>
        <dbReference type="ChEBI" id="CHEBI:57540"/>
        <dbReference type="ChEBI" id="CHEBI:57945"/>
        <dbReference type="EC" id="1.3.1.12"/>
    </reaction>
</comment>
<gene>
    <name evidence="12" type="ORF">ISALK_09910</name>
</gene>
<evidence type="ECO:0000259" key="11">
    <source>
        <dbReference type="PROSITE" id="PS51671"/>
    </source>
</evidence>
<dbReference type="GO" id="GO:0004665">
    <property type="term" value="F:prephenate dehydrogenase (NADP+) activity"/>
    <property type="evidence" value="ECO:0007669"/>
    <property type="project" value="InterPro"/>
</dbReference>
<evidence type="ECO:0000256" key="4">
    <source>
        <dbReference type="ARBA" id="ARBA00016891"/>
    </source>
</evidence>
<evidence type="ECO:0000256" key="2">
    <source>
        <dbReference type="ARBA" id="ARBA00007964"/>
    </source>
</evidence>
<dbReference type="SUPFAM" id="SSF51735">
    <property type="entry name" value="NAD(P)-binding Rossmann-fold domains"/>
    <property type="match status" value="1"/>
</dbReference>
<dbReference type="GO" id="GO:0006571">
    <property type="term" value="P:tyrosine biosynthetic process"/>
    <property type="evidence" value="ECO:0007669"/>
    <property type="project" value="UniProtKB-KW"/>
</dbReference>
<dbReference type="PROSITE" id="PS51671">
    <property type="entry name" value="ACT"/>
    <property type="match status" value="1"/>
</dbReference>
<dbReference type="Proteomes" id="UP000449710">
    <property type="component" value="Unassembled WGS sequence"/>
</dbReference>
<dbReference type="CDD" id="cd04909">
    <property type="entry name" value="ACT_PDH-BS"/>
    <property type="match status" value="1"/>
</dbReference>
<comment type="pathway">
    <text evidence="1">Amino-acid biosynthesis; L-tyrosine biosynthesis; (4-hydroxyphenyl)pyruvate from prephenate (NAD(+) route): step 1/1.</text>
</comment>
<evidence type="ECO:0000256" key="9">
    <source>
        <dbReference type="ARBA" id="ARBA00049260"/>
    </source>
</evidence>
<comment type="caution">
    <text evidence="12">The sequence shown here is derived from an EMBL/GenBank/DDBJ whole genome shotgun (WGS) entry which is preliminary data.</text>
</comment>
<feature type="domain" description="ACT" evidence="11">
    <location>
        <begin position="298"/>
        <end position="378"/>
    </location>
</feature>
<evidence type="ECO:0000256" key="5">
    <source>
        <dbReference type="ARBA" id="ARBA00022498"/>
    </source>
</evidence>
<keyword evidence="13" id="KW-1185">Reference proteome</keyword>
<dbReference type="SUPFAM" id="SSF48179">
    <property type="entry name" value="6-phosphogluconate dehydrogenase C-terminal domain-like"/>
    <property type="match status" value="1"/>
</dbReference>
<evidence type="ECO:0000256" key="6">
    <source>
        <dbReference type="ARBA" id="ARBA00023002"/>
    </source>
</evidence>
<dbReference type="Pfam" id="PF01842">
    <property type="entry name" value="ACT"/>
    <property type="match status" value="1"/>
</dbReference>
<dbReference type="PANTHER" id="PTHR21363">
    <property type="entry name" value="PREPHENATE DEHYDROGENASE"/>
    <property type="match status" value="1"/>
</dbReference>
<dbReference type="EMBL" id="SUMG01000012">
    <property type="protein sequence ID" value="NBG88817.1"/>
    <property type="molecule type" value="Genomic_DNA"/>
</dbReference>
<dbReference type="Gene3D" id="1.10.3660.10">
    <property type="entry name" value="6-phosphogluconate dehydrogenase C-terminal like domain"/>
    <property type="match status" value="1"/>
</dbReference>
<dbReference type="EC" id="1.3.1.12" evidence="3"/>
<sequence>MKVEGFKKITIIGMGLMGGSMALALKKSGFKGKIIGCDASLETLKAAKTVGAVDRVYQAPEEAVKNTELLVLATPVGYYREVLAKTAPFLSKKVIVTDVGSVKGYVERIVEQYLPKDIQFIGGHPMAGSEQSGFRAASPFLYQNAYYFLTPKHDTHRDTIKKVRAFVEGLGAYPVVTDAGEHDQIAAGISHIPQLSAVLLASMLDGEKSRSYTSFVGGGFRDSTRIASGNPEMWKDIFLFNKKEVLVGIETLEGLLRDFKHNLAAEREGGILHRLQRAKRIRDGIPHSSKDYTPPLYELVLDVKDRPGILGDLTRLMGNNNINIKEIEILHAREDEGGALRMSFSSREMHTKARDILTKEGFSLTHQKGGGIADAEDQ</sequence>
<dbReference type="InterPro" id="IPR002912">
    <property type="entry name" value="ACT_dom"/>
</dbReference>
<keyword evidence="5" id="KW-0827">Tyrosine biosynthesis</keyword>
<evidence type="ECO:0000256" key="1">
    <source>
        <dbReference type="ARBA" id="ARBA00005067"/>
    </source>
</evidence>
<evidence type="ECO:0000259" key="10">
    <source>
        <dbReference type="PROSITE" id="PS51176"/>
    </source>
</evidence>
<reference evidence="12 13" key="1">
    <citation type="submission" date="2019-04" db="EMBL/GenBank/DDBJ databases">
        <title>Isachenkonia alkalipeptolytica gen. nov. sp. nov. a new anaerobic, alkiliphilic organothrophic bacterium capable to reduce synthesized ferrihydrite isolated from a soda lake.</title>
        <authorList>
            <person name="Toshchakov S.V."/>
            <person name="Zavarzina D.G."/>
            <person name="Zhilina T.N."/>
            <person name="Kostrikina N.A."/>
            <person name="Kublanov I.V."/>
        </authorList>
    </citation>
    <scope>NUCLEOTIDE SEQUENCE [LARGE SCALE GENOMIC DNA]</scope>
    <source>
        <strain evidence="12 13">Z-1701</strain>
    </source>
</reference>
<keyword evidence="7" id="KW-0520">NAD</keyword>
<organism evidence="12 13">
    <name type="scientific">Isachenkonia alkalipeptolytica</name>
    <dbReference type="NCBI Taxonomy" id="2565777"/>
    <lineage>
        <taxon>Bacteria</taxon>
        <taxon>Bacillati</taxon>
        <taxon>Bacillota</taxon>
        <taxon>Clostridia</taxon>
        <taxon>Eubacteriales</taxon>
        <taxon>Clostridiaceae</taxon>
        <taxon>Isachenkonia</taxon>
    </lineage>
</organism>
<dbReference type="InterPro" id="IPR045865">
    <property type="entry name" value="ACT-like_dom_sf"/>
</dbReference>
<evidence type="ECO:0000256" key="3">
    <source>
        <dbReference type="ARBA" id="ARBA00012068"/>
    </source>
</evidence>
<name>A0AA43XLB7_9CLOT</name>
<evidence type="ECO:0000313" key="12">
    <source>
        <dbReference type="EMBL" id="NBG88817.1"/>
    </source>
</evidence>
<dbReference type="InterPro" id="IPR050812">
    <property type="entry name" value="Preph/Arog_dehydrog"/>
</dbReference>
<dbReference type="InterPro" id="IPR036291">
    <property type="entry name" value="NAD(P)-bd_dom_sf"/>
</dbReference>
<dbReference type="GO" id="GO:0008977">
    <property type="term" value="F:prephenate dehydrogenase (NAD+) activity"/>
    <property type="evidence" value="ECO:0007669"/>
    <property type="project" value="UniProtKB-EC"/>
</dbReference>
<dbReference type="PANTHER" id="PTHR21363:SF0">
    <property type="entry name" value="PREPHENATE DEHYDROGENASE [NADP(+)]"/>
    <property type="match status" value="1"/>
</dbReference>
<accession>A0AA43XLB7</accession>
<dbReference type="Pfam" id="PF02153">
    <property type="entry name" value="PDH_N"/>
    <property type="match status" value="1"/>
</dbReference>
<dbReference type="Gene3D" id="3.30.70.260">
    <property type="match status" value="1"/>
</dbReference>
<dbReference type="PROSITE" id="PS51176">
    <property type="entry name" value="PDH_ADH"/>
    <property type="match status" value="1"/>
</dbReference>
<comment type="similarity">
    <text evidence="2">Belongs to the prephenate/arogenate dehydrogenase family.</text>
</comment>
<dbReference type="SUPFAM" id="SSF55021">
    <property type="entry name" value="ACT-like"/>
    <property type="match status" value="1"/>
</dbReference>
<dbReference type="AlphaFoldDB" id="A0AA43XLB7"/>
<dbReference type="Gene3D" id="3.40.50.720">
    <property type="entry name" value="NAD(P)-binding Rossmann-like Domain"/>
    <property type="match status" value="1"/>
</dbReference>
<protein>
    <recommendedName>
        <fullName evidence="4">Prephenate dehydrogenase</fullName>
        <ecNumber evidence="3">1.3.1.12</ecNumber>
    </recommendedName>
</protein>
<evidence type="ECO:0000256" key="8">
    <source>
        <dbReference type="ARBA" id="ARBA00023141"/>
    </source>
</evidence>
<keyword evidence="6" id="KW-0560">Oxidoreductase</keyword>
<dbReference type="GO" id="GO:0070403">
    <property type="term" value="F:NAD+ binding"/>
    <property type="evidence" value="ECO:0007669"/>
    <property type="project" value="InterPro"/>
</dbReference>
<feature type="domain" description="Prephenate/arogenate dehydrogenase" evidence="10">
    <location>
        <begin position="7"/>
        <end position="293"/>
    </location>
</feature>
<evidence type="ECO:0000256" key="7">
    <source>
        <dbReference type="ARBA" id="ARBA00023027"/>
    </source>
</evidence>
<evidence type="ECO:0000313" key="13">
    <source>
        <dbReference type="Proteomes" id="UP000449710"/>
    </source>
</evidence>
<keyword evidence="8" id="KW-0057">Aromatic amino acid biosynthesis</keyword>
<dbReference type="InterPro" id="IPR046826">
    <property type="entry name" value="PDH_N"/>
</dbReference>
<dbReference type="InterPro" id="IPR003099">
    <property type="entry name" value="Prephen_DH"/>
</dbReference>
<dbReference type="Pfam" id="PF20463">
    <property type="entry name" value="PDH_C"/>
    <property type="match status" value="1"/>
</dbReference>
<dbReference type="FunFam" id="3.40.50.720:FF:000208">
    <property type="entry name" value="Prephenate dehydrogenase"/>
    <property type="match status" value="1"/>
</dbReference>
<dbReference type="InterPro" id="IPR008927">
    <property type="entry name" value="6-PGluconate_DH-like_C_sf"/>
</dbReference>
<dbReference type="InterPro" id="IPR046825">
    <property type="entry name" value="PDH_C"/>
</dbReference>
<proteinExistence type="inferred from homology"/>
<keyword evidence="8" id="KW-0028">Amino-acid biosynthesis</keyword>